<keyword evidence="3" id="KW-1185">Reference proteome</keyword>
<gene>
    <name evidence="2" type="ORF">PECM_003821</name>
</gene>
<evidence type="ECO:0008006" key="4">
    <source>
        <dbReference type="Google" id="ProtNLM"/>
    </source>
</evidence>
<dbReference type="Proteomes" id="UP000631181">
    <property type="component" value="Unassembled WGS sequence"/>
</dbReference>
<dbReference type="EMBL" id="WIWV01000023">
    <property type="protein sequence ID" value="KAF7717744.1"/>
    <property type="molecule type" value="Genomic_DNA"/>
</dbReference>
<organism evidence="2 3">
    <name type="scientific">Penicillium ucsense</name>
    <dbReference type="NCBI Taxonomy" id="2839758"/>
    <lineage>
        <taxon>Eukaryota</taxon>
        <taxon>Fungi</taxon>
        <taxon>Dikarya</taxon>
        <taxon>Ascomycota</taxon>
        <taxon>Pezizomycotina</taxon>
        <taxon>Eurotiomycetes</taxon>
        <taxon>Eurotiomycetidae</taxon>
        <taxon>Eurotiales</taxon>
        <taxon>Aspergillaceae</taxon>
        <taxon>Penicillium</taxon>
    </lineage>
</organism>
<dbReference type="OrthoDB" id="3199516at2759"/>
<feature type="region of interest" description="Disordered" evidence="1">
    <location>
        <begin position="415"/>
        <end position="480"/>
    </location>
</feature>
<accession>A0A8J8W6B8</accession>
<evidence type="ECO:0000256" key="1">
    <source>
        <dbReference type="SAM" id="MobiDB-lite"/>
    </source>
</evidence>
<protein>
    <recommendedName>
        <fullName evidence="4">F-box domain-containing protein</fullName>
    </recommendedName>
</protein>
<feature type="region of interest" description="Disordered" evidence="1">
    <location>
        <begin position="1"/>
        <end position="72"/>
    </location>
</feature>
<proteinExistence type="predicted"/>
<evidence type="ECO:0000313" key="2">
    <source>
        <dbReference type="EMBL" id="KAF7717744.1"/>
    </source>
</evidence>
<feature type="compositionally biased region" description="Polar residues" evidence="1">
    <location>
        <begin position="441"/>
        <end position="451"/>
    </location>
</feature>
<name>A0A8J8W6B8_9EURO</name>
<feature type="compositionally biased region" description="Polar residues" evidence="1">
    <location>
        <begin position="9"/>
        <end position="49"/>
    </location>
</feature>
<comment type="caution">
    <text evidence="2">The sequence shown here is derived from an EMBL/GenBank/DDBJ whole genome shotgun (WGS) entry which is preliminary data.</text>
</comment>
<reference evidence="2" key="1">
    <citation type="journal article" date="2020" name="Front. Microbiol.">
        <title>Gene regulatory networks of Penicillium echinulatum 2HH and Penicillium oxalicum 114-2 inferred by a computational biology approach.</title>
        <authorList>
            <person name="Lenz A.R."/>
            <person name="Galan-Vasquez E."/>
            <person name="Balbinot E."/>
            <person name="De Abreu F.P."/>
            <person name="De Oliveira N.S."/>
            <person name="Da Rosa L.O."/>
            <person name="De Avila E Silva S."/>
            <person name="Camassola M."/>
            <person name="Dillon A.J.P."/>
            <person name="Perez-Rueda E."/>
        </authorList>
    </citation>
    <scope>NUCLEOTIDE SEQUENCE</scope>
    <source>
        <strain evidence="2">S1M29</strain>
    </source>
</reference>
<feature type="region of interest" description="Disordered" evidence="1">
    <location>
        <begin position="762"/>
        <end position="800"/>
    </location>
</feature>
<sequence length="831" mass="91966">MSSGEEDFVSSQSTPTASPDNFSQSGLSPTMNHLQLDNSGSQASASYQTAPRLCGSRTHAPQAQTAGGNGRGTKLELLDLPLDVLGEIVKNVTHTNDLTCLALTCSSLHNLTIPHMYSRFDIVWPEATGNISTEDYSGVDALSYGLSTLVMGEDIFHQSPYAYLSSNSGCCARCGYDGREYASSSSSPGKETRAVTAEPRSRRGNYYAQFTRTFSIGNGPLSWVQEYSVDRDMGKMLGTLVALAVARMVNLEAFIWDMPTGVVREIWLALASLANRPGHECRLERVWVRWHDNSENHVSPSHALLSSLLGPRKNARIEHPSLSVLPPLKSVTVLDIDETAYLDELAVLIERSRARLTELRIGISAEVKLQDDFLPLKDNAAPRADWPKPSGVLCVLCPIAQVKTAQVHDMSTAATEHDGAMGPEPSSSKTAAQGTEGRTEAGSSGKSTEQAGQALPNESERKSHIRPSTSTGGLPHPAARPPLELQVLELERVSMHLPTLLPALDWTHLSSLTLLGCVNDGHLWKALRRKYSPPMSSVNKQTSERRPSLGRSDYPLNLKHLHTNNVSSYLMLFIKEALAPNTLESVYLHETVLDDSTVPLDAIHKYVLRRHRLSLRKVLIKPVDRPEPVEDLGHDVLPKWAFNYDIITFVTSGRMPQLRELGMAIDHCYWHYFLQRMPSMTQLYALYLAKIEQPLASELKEFALQVLDIVSIRPDLKLTYIGLRSKCYQIMESEAGDEGEVGKSGYDTDRQPDLEYWTSDAEEAMSTTGSDHHNPPAARNPYDSDALSSDFSDGDDSDLEANTESRTRFWLYEMPYCDDKVSIFKARHAAL</sequence>
<evidence type="ECO:0000313" key="3">
    <source>
        <dbReference type="Proteomes" id="UP000631181"/>
    </source>
</evidence>
<dbReference type="AlphaFoldDB" id="A0A8J8W6B8"/>